<evidence type="ECO:0000256" key="4">
    <source>
        <dbReference type="ARBA" id="ARBA00022692"/>
    </source>
</evidence>
<evidence type="ECO:0000256" key="9">
    <source>
        <dbReference type="SAM" id="MobiDB-lite"/>
    </source>
</evidence>
<protein>
    <recommendedName>
        <fullName evidence="8">Cell division protein FtsQ</fullName>
    </recommendedName>
</protein>
<dbReference type="GO" id="GO:0090529">
    <property type="term" value="P:cell septum assembly"/>
    <property type="evidence" value="ECO:0007669"/>
    <property type="project" value="InterPro"/>
</dbReference>
<dbReference type="HAMAP" id="MF_00911">
    <property type="entry name" value="FtsQ_subfam"/>
    <property type="match status" value="1"/>
</dbReference>
<name>A0A916QSN6_9RHOB</name>
<dbReference type="InterPro" id="IPR005548">
    <property type="entry name" value="Cell_div_FtsQ/DivIB_C"/>
</dbReference>
<reference evidence="11" key="1">
    <citation type="journal article" date="2014" name="Int. J. Syst. Evol. Microbiol.">
        <title>Complete genome sequence of Corynebacterium casei LMG S-19264T (=DSM 44701T), isolated from a smear-ripened cheese.</title>
        <authorList>
            <consortium name="US DOE Joint Genome Institute (JGI-PGF)"/>
            <person name="Walter F."/>
            <person name="Albersmeier A."/>
            <person name="Kalinowski J."/>
            <person name="Ruckert C."/>
        </authorList>
    </citation>
    <scope>NUCLEOTIDE SEQUENCE</scope>
    <source>
        <strain evidence="11">CGMCC 1.15880</strain>
    </source>
</reference>
<feature type="domain" description="POTRA" evidence="10">
    <location>
        <begin position="104"/>
        <end position="171"/>
    </location>
</feature>
<dbReference type="PROSITE" id="PS51779">
    <property type="entry name" value="POTRA"/>
    <property type="match status" value="1"/>
</dbReference>
<dbReference type="InterPro" id="IPR026579">
    <property type="entry name" value="FtsQ"/>
</dbReference>
<keyword evidence="8" id="KW-0997">Cell inner membrane</keyword>
<evidence type="ECO:0000256" key="3">
    <source>
        <dbReference type="ARBA" id="ARBA00022618"/>
    </source>
</evidence>
<comment type="function">
    <text evidence="8">Essential cell division protein.</text>
</comment>
<evidence type="ECO:0000259" key="10">
    <source>
        <dbReference type="PROSITE" id="PS51779"/>
    </source>
</evidence>
<dbReference type="Pfam" id="PF03799">
    <property type="entry name" value="FtsQ_DivIB_C"/>
    <property type="match status" value="1"/>
</dbReference>
<evidence type="ECO:0000313" key="12">
    <source>
        <dbReference type="Proteomes" id="UP000628017"/>
    </source>
</evidence>
<gene>
    <name evidence="8 11" type="primary">ftsQ</name>
    <name evidence="11" type="ORF">GCM10011498_04600</name>
</gene>
<proteinExistence type="inferred from homology"/>
<evidence type="ECO:0000256" key="2">
    <source>
        <dbReference type="ARBA" id="ARBA00022475"/>
    </source>
</evidence>
<dbReference type="AlphaFoldDB" id="A0A916QSN6"/>
<keyword evidence="3 8" id="KW-0132">Cell division</keyword>
<feature type="region of interest" description="Disordered" evidence="9">
    <location>
        <begin position="1"/>
        <end position="41"/>
    </location>
</feature>
<evidence type="ECO:0000256" key="1">
    <source>
        <dbReference type="ARBA" id="ARBA00004370"/>
    </source>
</evidence>
<reference evidence="11" key="2">
    <citation type="submission" date="2020-09" db="EMBL/GenBank/DDBJ databases">
        <authorList>
            <person name="Sun Q."/>
            <person name="Zhou Y."/>
        </authorList>
    </citation>
    <scope>NUCLEOTIDE SEQUENCE</scope>
    <source>
        <strain evidence="11">CGMCC 1.15880</strain>
    </source>
</reference>
<dbReference type="GO" id="GO:0032153">
    <property type="term" value="C:cell division site"/>
    <property type="evidence" value="ECO:0007669"/>
    <property type="project" value="UniProtKB-UniRule"/>
</dbReference>
<keyword evidence="6 8" id="KW-0472">Membrane</keyword>
<dbReference type="GO" id="GO:0005886">
    <property type="term" value="C:plasma membrane"/>
    <property type="evidence" value="ECO:0007669"/>
    <property type="project" value="UniProtKB-SubCell"/>
</dbReference>
<comment type="caution">
    <text evidence="11">The sequence shown here is derived from an EMBL/GenBank/DDBJ whole genome shotgun (WGS) entry which is preliminary data.</text>
</comment>
<keyword evidence="12" id="KW-1185">Reference proteome</keyword>
<dbReference type="GO" id="GO:0043093">
    <property type="term" value="P:FtsZ-dependent cytokinesis"/>
    <property type="evidence" value="ECO:0007669"/>
    <property type="project" value="UniProtKB-UniRule"/>
</dbReference>
<dbReference type="RefSeq" id="WP_229678403.1">
    <property type="nucleotide sequence ID" value="NZ_BMKA01000001.1"/>
</dbReference>
<evidence type="ECO:0000256" key="8">
    <source>
        <dbReference type="HAMAP-Rule" id="MF_00911"/>
    </source>
</evidence>
<evidence type="ECO:0000313" key="11">
    <source>
        <dbReference type="EMBL" id="GGA07859.1"/>
    </source>
</evidence>
<evidence type="ECO:0000256" key="5">
    <source>
        <dbReference type="ARBA" id="ARBA00022989"/>
    </source>
</evidence>
<comment type="similarity">
    <text evidence="8">Belongs to the FtsQ/DivIB family. FtsQ subfamily.</text>
</comment>
<evidence type="ECO:0000256" key="6">
    <source>
        <dbReference type="ARBA" id="ARBA00023136"/>
    </source>
</evidence>
<dbReference type="Proteomes" id="UP000628017">
    <property type="component" value="Unassembled WGS sequence"/>
</dbReference>
<keyword evidence="7 8" id="KW-0131">Cell cycle</keyword>
<dbReference type="EMBL" id="BMKA01000001">
    <property type="protein sequence ID" value="GGA07859.1"/>
    <property type="molecule type" value="Genomic_DNA"/>
</dbReference>
<organism evidence="11 12">
    <name type="scientific">Neptunicoccus cionae</name>
    <dbReference type="NCBI Taxonomy" id="2035344"/>
    <lineage>
        <taxon>Bacteria</taxon>
        <taxon>Pseudomonadati</taxon>
        <taxon>Pseudomonadota</taxon>
        <taxon>Alphaproteobacteria</taxon>
        <taxon>Rhodobacterales</taxon>
        <taxon>Paracoccaceae</taxon>
        <taxon>Neptunicoccus</taxon>
    </lineage>
</organism>
<accession>A0A916QSN6</accession>
<keyword evidence="4 8" id="KW-0812">Transmembrane</keyword>
<evidence type="ECO:0000256" key="7">
    <source>
        <dbReference type="ARBA" id="ARBA00023306"/>
    </source>
</evidence>
<keyword evidence="2 8" id="KW-1003">Cell membrane</keyword>
<sequence>MSAIDMPRQRLVYRDPDTQPSYTERMERSAHQSTARPDPSPSRIKYRLERIWLTPLYRSLIRTGLPIAIVVGLVANHFSDPVVQARLAESVTNARTMIENRPEFAVNLMQVQGGSTSVSKQVREAIPMVFPVSSLQLDLAALKEKIEAIDAVKSAGVFLRGGVLDVEIVERVPALVWRGADHLELVDKVGARAGVLEAREGYLELPLILGTGAQAHASEALRLLAAAGPLSDRIRGLRRVGERRWDVMLDRGQIIQLPVAHPVAALERVVALQRARDLLGRDVTVVDMRDGRRPVLRLTAAAVEELHRLRAIADGESET</sequence>
<comment type="subcellular location">
    <subcellularLocation>
        <location evidence="8">Cell inner membrane</location>
        <topology evidence="8">Single-pass type II membrane protein</topology>
    </subcellularLocation>
    <subcellularLocation>
        <location evidence="1">Membrane</location>
    </subcellularLocation>
    <text evidence="8">Localizes to the division septum.</text>
</comment>
<dbReference type="InterPro" id="IPR034746">
    <property type="entry name" value="POTRA"/>
</dbReference>
<keyword evidence="5 8" id="KW-1133">Transmembrane helix</keyword>